<dbReference type="AlphaFoldDB" id="A0A8R1XS86"/>
<dbReference type="EMBL" id="CMVM020000075">
    <property type="status" value="NOT_ANNOTATED_CDS"/>
    <property type="molecule type" value="Genomic_DNA"/>
</dbReference>
<sequence length="238" mass="27100">MAHNSKLTIVFIGSAQKEALLEKIKSTAMRYERHIIYQDIHYLTYVVDGSEAIIELIDPGLEHTGARQMSIRKAHGVILFYKASSQSSINQLCDVAPDFQTIENKVKVYQSPIFLIANEDIDERSSEPAFALTFQKYKSDSVSPLMIESAAKIKTSSDLTKLQSQNVADLFGTYCKSFSVTIPNYDETLKFMEEMIRTIRLQQEQQENSLLQWFSKIKHKKTARKTEAKVDSKLCSIT</sequence>
<evidence type="ECO:0000313" key="2">
    <source>
        <dbReference type="Proteomes" id="UP000024404"/>
    </source>
</evidence>
<proteinExistence type="predicted"/>
<organism evidence="1 2">
    <name type="scientific">Onchocerca volvulus</name>
    <dbReference type="NCBI Taxonomy" id="6282"/>
    <lineage>
        <taxon>Eukaryota</taxon>
        <taxon>Metazoa</taxon>
        <taxon>Ecdysozoa</taxon>
        <taxon>Nematoda</taxon>
        <taxon>Chromadorea</taxon>
        <taxon>Rhabditida</taxon>
        <taxon>Spirurina</taxon>
        <taxon>Spiruromorpha</taxon>
        <taxon>Filarioidea</taxon>
        <taxon>Onchocercidae</taxon>
        <taxon>Onchocerca</taxon>
    </lineage>
</organism>
<dbReference type="PROSITE" id="PS51421">
    <property type="entry name" value="RAS"/>
    <property type="match status" value="1"/>
</dbReference>
<dbReference type="Proteomes" id="UP000024404">
    <property type="component" value="Unassembled WGS sequence"/>
</dbReference>
<dbReference type="EnsemblMetazoa" id="OVOC2577.1">
    <property type="protein sequence ID" value="OVOC2577.1"/>
    <property type="gene ID" value="WBGene00239386"/>
</dbReference>
<evidence type="ECO:0000313" key="1">
    <source>
        <dbReference type="EnsemblMetazoa" id="OVOC2577.1"/>
    </source>
</evidence>
<accession>A0A8R1XS86</accession>
<protein>
    <recommendedName>
        <fullName evidence="3">Ras family protein</fullName>
    </recommendedName>
</protein>
<dbReference type="InterPro" id="IPR001806">
    <property type="entry name" value="Small_GTPase"/>
</dbReference>
<name>A0A8R1XS86_ONCVO</name>
<dbReference type="GO" id="GO:0005525">
    <property type="term" value="F:GTP binding"/>
    <property type="evidence" value="ECO:0007669"/>
    <property type="project" value="InterPro"/>
</dbReference>
<dbReference type="Gene3D" id="3.40.50.300">
    <property type="entry name" value="P-loop containing nucleotide triphosphate hydrolases"/>
    <property type="match status" value="1"/>
</dbReference>
<reference evidence="2" key="1">
    <citation type="submission" date="2013-10" db="EMBL/GenBank/DDBJ databases">
        <title>Genome sequencing of Onchocerca volvulus.</title>
        <authorList>
            <person name="Cotton J."/>
            <person name="Tsai J."/>
            <person name="Stanley E."/>
            <person name="Tracey A."/>
            <person name="Holroyd N."/>
            <person name="Lustigman S."/>
            <person name="Berriman M."/>
        </authorList>
    </citation>
    <scope>NUCLEOTIDE SEQUENCE</scope>
</reference>
<dbReference type="InterPro" id="IPR027417">
    <property type="entry name" value="P-loop_NTPase"/>
</dbReference>
<evidence type="ECO:0008006" key="3">
    <source>
        <dbReference type="Google" id="ProtNLM"/>
    </source>
</evidence>
<dbReference type="GO" id="GO:0003924">
    <property type="term" value="F:GTPase activity"/>
    <property type="evidence" value="ECO:0007669"/>
    <property type="project" value="InterPro"/>
</dbReference>
<reference evidence="1" key="2">
    <citation type="submission" date="2022-06" db="UniProtKB">
        <authorList>
            <consortium name="EnsemblMetazoa"/>
        </authorList>
    </citation>
    <scope>IDENTIFICATION</scope>
</reference>
<dbReference type="SUPFAM" id="SSF52540">
    <property type="entry name" value="P-loop containing nucleoside triphosphate hydrolases"/>
    <property type="match status" value="1"/>
</dbReference>
<keyword evidence="2" id="KW-1185">Reference proteome</keyword>